<keyword evidence="1" id="KW-0805">Transcription regulation</keyword>
<accession>A0A918FMV3</accession>
<dbReference type="Pfam" id="PF14525">
    <property type="entry name" value="AraC_binding_2"/>
    <property type="match status" value="1"/>
</dbReference>
<dbReference type="InterPro" id="IPR009057">
    <property type="entry name" value="Homeodomain-like_sf"/>
</dbReference>
<keyword evidence="2" id="KW-0238">DNA-binding</keyword>
<keyword evidence="7" id="KW-1185">Reference proteome</keyword>
<reference evidence="6" key="2">
    <citation type="submission" date="2020-09" db="EMBL/GenBank/DDBJ databases">
        <authorList>
            <person name="Sun Q."/>
            <person name="Ohkuma M."/>
        </authorList>
    </citation>
    <scope>NUCLEOTIDE SEQUENCE</scope>
    <source>
        <strain evidence="6">JCM 4346</strain>
    </source>
</reference>
<evidence type="ECO:0000256" key="4">
    <source>
        <dbReference type="SAM" id="MobiDB-lite"/>
    </source>
</evidence>
<dbReference type="PRINTS" id="PR00032">
    <property type="entry name" value="HTHARAC"/>
</dbReference>
<keyword evidence="3" id="KW-0804">Transcription</keyword>
<dbReference type="AlphaFoldDB" id="A0A918FMV3"/>
<evidence type="ECO:0000256" key="1">
    <source>
        <dbReference type="ARBA" id="ARBA00023015"/>
    </source>
</evidence>
<dbReference type="Gene3D" id="1.10.10.60">
    <property type="entry name" value="Homeodomain-like"/>
    <property type="match status" value="1"/>
</dbReference>
<dbReference type="Pfam" id="PF12833">
    <property type="entry name" value="HTH_18"/>
    <property type="match status" value="1"/>
</dbReference>
<organism evidence="6 7">
    <name type="scientific">Streptomyces aurantiogriseus</name>
    <dbReference type="NCBI Taxonomy" id="66870"/>
    <lineage>
        <taxon>Bacteria</taxon>
        <taxon>Bacillati</taxon>
        <taxon>Actinomycetota</taxon>
        <taxon>Actinomycetes</taxon>
        <taxon>Kitasatosporales</taxon>
        <taxon>Streptomycetaceae</taxon>
        <taxon>Streptomyces</taxon>
    </lineage>
</organism>
<evidence type="ECO:0000256" key="3">
    <source>
        <dbReference type="ARBA" id="ARBA00023163"/>
    </source>
</evidence>
<sequence>MSRKDKSLSPQGKYRNVSTKQTTSHDQEDSFYRAGAEVTVAPSMLSPADLLTPEELDVRWRLAVRNRLASMDLQLTGPVKRFGSAEELDLGDLLITDWVCPQVEGTRGRNAVRQDDDALLLLAANAGQQIIETSDETVVLRPGTVLIMSTRTTGRFVIPDHLAKRTVRVPMSALSPFDAGGGAPGCLLLDTAQNPLANLLRGFLMSMDRHIGRMSAAEVEGARNALLVLIAGMIRASRPHIGDDEFLQLFRRRLEDWIIDHLAGGPIRVADLAAAHSVSPRTVHRAFASTGDTVGAVIRMHRLAAARGDLVNTNLCIAAIAHRWGFCDASHFGREFRREFSLSPGDYREAHGCA</sequence>
<dbReference type="PANTHER" id="PTHR46796">
    <property type="entry name" value="HTH-TYPE TRANSCRIPTIONAL ACTIVATOR RHAS-RELATED"/>
    <property type="match status" value="1"/>
</dbReference>
<proteinExistence type="predicted"/>
<dbReference type="EMBL" id="BMSX01000033">
    <property type="protein sequence ID" value="GGR56950.1"/>
    <property type="molecule type" value="Genomic_DNA"/>
</dbReference>
<evidence type="ECO:0000313" key="6">
    <source>
        <dbReference type="EMBL" id="GGR56950.1"/>
    </source>
</evidence>
<dbReference type="GO" id="GO:0043565">
    <property type="term" value="F:sequence-specific DNA binding"/>
    <property type="evidence" value="ECO:0007669"/>
    <property type="project" value="InterPro"/>
</dbReference>
<dbReference type="SMART" id="SM00342">
    <property type="entry name" value="HTH_ARAC"/>
    <property type="match status" value="1"/>
</dbReference>
<dbReference type="InterPro" id="IPR020449">
    <property type="entry name" value="Tscrpt_reg_AraC-type_HTH"/>
</dbReference>
<feature type="region of interest" description="Disordered" evidence="4">
    <location>
        <begin position="1"/>
        <end position="29"/>
    </location>
</feature>
<dbReference type="Proteomes" id="UP000658320">
    <property type="component" value="Unassembled WGS sequence"/>
</dbReference>
<gene>
    <name evidence="6" type="ORF">GCM10010251_87330</name>
</gene>
<dbReference type="InterPro" id="IPR050204">
    <property type="entry name" value="AraC_XylS_family_regulators"/>
</dbReference>
<dbReference type="InterPro" id="IPR035418">
    <property type="entry name" value="AraC-bd_2"/>
</dbReference>
<dbReference type="InterPro" id="IPR018062">
    <property type="entry name" value="HTH_AraC-typ_CS"/>
</dbReference>
<dbReference type="PANTHER" id="PTHR46796:SF6">
    <property type="entry name" value="ARAC SUBFAMILY"/>
    <property type="match status" value="1"/>
</dbReference>
<dbReference type="PROSITE" id="PS01124">
    <property type="entry name" value="HTH_ARAC_FAMILY_2"/>
    <property type="match status" value="1"/>
</dbReference>
<evidence type="ECO:0000313" key="7">
    <source>
        <dbReference type="Proteomes" id="UP000658320"/>
    </source>
</evidence>
<dbReference type="InterPro" id="IPR018060">
    <property type="entry name" value="HTH_AraC"/>
</dbReference>
<reference evidence="6" key="1">
    <citation type="journal article" date="2014" name="Int. J. Syst. Evol. Microbiol.">
        <title>Complete genome sequence of Corynebacterium casei LMG S-19264T (=DSM 44701T), isolated from a smear-ripened cheese.</title>
        <authorList>
            <consortium name="US DOE Joint Genome Institute (JGI-PGF)"/>
            <person name="Walter F."/>
            <person name="Albersmeier A."/>
            <person name="Kalinowski J."/>
            <person name="Ruckert C."/>
        </authorList>
    </citation>
    <scope>NUCLEOTIDE SEQUENCE</scope>
    <source>
        <strain evidence="6">JCM 4346</strain>
    </source>
</reference>
<dbReference type="RefSeq" id="WP_229911491.1">
    <property type="nucleotide sequence ID" value="NZ_BMSX01000033.1"/>
</dbReference>
<evidence type="ECO:0000256" key="2">
    <source>
        <dbReference type="ARBA" id="ARBA00023125"/>
    </source>
</evidence>
<dbReference type="PROSITE" id="PS00041">
    <property type="entry name" value="HTH_ARAC_FAMILY_1"/>
    <property type="match status" value="1"/>
</dbReference>
<feature type="domain" description="HTH araC/xylS-type" evidence="5">
    <location>
        <begin position="252"/>
        <end position="350"/>
    </location>
</feature>
<dbReference type="GO" id="GO:0003700">
    <property type="term" value="F:DNA-binding transcription factor activity"/>
    <property type="evidence" value="ECO:0007669"/>
    <property type="project" value="InterPro"/>
</dbReference>
<protein>
    <recommendedName>
        <fullName evidence="5">HTH araC/xylS-type domain-containing protein</fullName>
    </recommendedName>
</protein>
<comment type="caution">
    <text evidence="6">The sequence shown here is derived from an EMBL/GenBank/DDBJ whole genome shotgun (WGS) entry which is preliminary data.</text>
</comment>
<evidence type="ECO:0000259" key="5">
    <source>
        <dbReference type="PROSITE" id="PS01124"/>
    </source>
</evidence>
<dbReference type="SUPFAM" id="SSF46689">
    <property type="entry name" value="Homeodomain-like"/>
    <property type="match status" value="1"/>
</dbReference>
<name>A0A918FMV3_9ACTN</name>